<dbReference type="InterPro" id="IPR000571">
    <property type="entry name" value="Znf_CCCH"/>
</dbReference>
<evidence type="ECO:0000256" key="4">
    <source>
        <dbReference type="PROSITE-ProRule" id="PRU00723"/>
    </source>
</evidence>
<dbReference type="GO" id="GO:0003729">
    <property type="term" value="F:mRNA binding"/>
    <property type="evidence" value="ECO:0007669"/>
    <property type="project" value="TreeGrafter"/>
</dbReference>
<sequence length="250" mass="28981">MAKKQQESKPKSTRDMRKELEEKAFGLKNKKQKAAILKQIETLNLKEQLEKKEKMRMEEKRNVPVKQVIPVGVDPKTVQCINFLNKTCADGDACKFAHGEARKTEKPKEEDVPLGPKRICQFLIDAMNSGEYNDGWTCPFPRCSDIHKLVDIKDSTQVELSIEEYIELSRQSLPEKLTPLTEETFKEWKLRKQKEEKEHARKVKALATGTKGVELFETRRDLFKDDEEAGELDYTERCYSESEDEEGHSK</sequence>
<dbReference type="VEuPathDB" id="MicrosporidiaDB:AEWQ_091050"/>
<dbReference type="Pfam" id="PF16543">
    <property type="entry name" value="DFRP_C"/>
    <property type="match status" value="1"/>
</dbReference>
<dbReference type="OMA" id="AMIFKPV"/>
<dbReference type="Gene3D" id="3.30.1370.210">
    <property type="match status" value="1"/>
</dbReference>
<accession>M1JM51</accession>
<dbReference type="GO" id="GO:0008270">
    <property type="term" value="F:zinc ion binding"/>
    <property type="evidence" value="ECO:0007669"/>
    <property type="project" value="UniProtKB-KW"/>
</dbReference>
<evidence type="ECO:0000259" key="5">
    <source>
        <dbReference type="PROSITE" id="PS50103"/>
    </source>
</evidence>
<dbReference type="PROSITE" id="PS50103">
    <property type="entry name" value="ZF_C3H1"/>
    <property type="match status" value="1"/>
</dbReference>
<dbReference type="AlphaFoldDB" id="M1JM51"/>
<dbReference type="VEuPathDB" id="MicrosporidiaDB:AEWR_091040"/>
<dbReference type="VEuPathDB" id="MicrosporidiaDB:ECU09_1010"/>
<proteinExistence type="predicted"/>
<gene>
    <name evidence="6" type="ORF">ECU09_1010</name>
</gene>
<feature type="zinc finger region" description="C3H1-type" evidence="4">
    <location>
        <begin position="74"/>
        <end position="101"/>
    </location>
</feature>
<dbReference type="PANTHER" id="PTHR12681:SF0">
    <property type="entry name" value="ZINC FINGER CCCH DOMAIN-CONTAINING PROTEIN 15"/>
    <property type="match status" value="1"/>
</dbReference>
<evidence type="ECO:0000313" key="6">
    <source>
        <dbReference type="EMBL" id="AGE96614.1"/>
    </source>
</evidence>
<evidence type="ECO:0000256" key="1">
    <source>
        <dbReference type="ARBA" id="ARBA00022723"/>
    </source>
</evidence>
<evidence type="ECO:0000256" key="2">
    <source>
        <dbReference type="ARBA" id="ARBA00022771"/>
    </source>
</evidence>
<dbReference type="GO" id="GO:0005829">
    <property type="term" value="C:cytosol"/>
    <property type="evidence" value="ECO:0007669"/>
    <property type="project" value="TreeGrafter"/>
</dbReference>
<name>M1JM51_ENCCN</name>
<dbReference type="InterPro" id="IPR036855">
    <property type="entry name" value="Znf_CCCH_sf"/>
</dbReference>
<dbReference type="VEuPathDB" id="MicrosporidiaDB:M970_091040"/>
<organism evidence="6">
    <name type="scientific">Encephalitozoon cuniculi</name>
    <name type="common">Microsporidian parasite</name>
    <dbReference type="NCBI Taxonomy" id="6035"/>
    <lineage>
        <taxon>Eukaryota</taxon>
        <taxon>Fungi</taxon>
        <taxon>Fungi incertae sedis</taxon>
        <taxon>Microsporidia</taxon>
        <taxon>Unikaryonidae</taxon>
        <taxon>Encephalitozoon</taxon>
    </lineage>
</organism>
<dbReference type="VEuPathDB" id="MicrosporidiaDB:AEWD_091060"/>
<keyword evidence="3 4" id="KW-0862">Zinc</keyword>
<dbReference type="EMBL" id="KC513627">
    <property type="protein sequence ID" value="AGE96614.1"/>
    <property type="molecule type" value="Genomic_DNA"/>
</dbReference>
<dbReference type="InterPro" id="IPR032378">
    <property type="entry name" value="ZC3H15/TMA46_C"/>
</dbReference>
<protein>
    <recommendedName>
        <fullName evidence="5">C3H1-type domain-containing protein</fullName>
    </recommendedName>
</protein>
<reference evidence="6" key="1">
    <citation type="journal article" date="2013" name="Eukaryot. Cell">
        <title>Extremely Reduced Levels of Heterozygosity in the Vertebrate Pathogen Encephalitozoon cuniculi.</title>
        <authorList>
            <person name="Selman M."/>
            <person name="Sak B."/>
            <person name="Kvac M."/>
            <person name="Farinelli L."/>
            <person name="Weiss L.M."/>
            <person name="Corradi N."/>
        </authorList>
    </citation>
    <scope>NUCLEOTIDE SEQUENCE</scope>
</reference>
<dbReference type="GO" id="GO:0002181">
    <property type="term" value="P:cytoplasmic translation"/>
    <property type="evidence" value="ECO:0007669"/>
    <property type="project" value="TreeGrafter"/>
</dbReference>
<dbReference type="SUPFAM" id="SSF90229">
    <property type="entry name" value="CCCH zinc finger"/>
    <property type="match status" value="1"/>
</dbReference>
<keyword evidence="1 4" id="KW-0479">Metal-binding</keyword>
<dbReference type="SMART" id="SM00356">
    <property type="entry name" value="ZnF_C3H1"/>
    <property type="match status" value="1"/>
</dbReference>
<dbReference type="Pfam" id="PF00642">
    <property type="entry name" value="zf-CCCH"/>
    <property type="match status" value="1"/>
</dbReference>
<dbReference type="PANTHER" id="PTHR12681">
    <property type="entry name" value="ZINC FINGER-CONTAINING PROTEIN P48ZNF"/>
    <property type="match status" value="1"/>
</dbReference>
<keyword evidence="2 4" id="KW-0863">Zinc-finger</keyword>
<feature type="domain" description="C3H1-type" evidence="5">
    <location>
        <begin position="74"/>
        <end position="101"/>
    </location>
</feature>
<evidence type="ECO:0000256" key="3">
    <source>
        <dbReference type="ARBA" id="ARBA00022833"/>
    </source>
</evidence>
<dbReference type="Gene3D" id="6.20.400.10">
    <property type="match status" value="1"/>
</dbReference>